<evidence type="ECO:0000256" key="2">
    <source>
        <dbReference type="ARBA" id="ARBA00022771"/>
    </source>
</evidence>
<dbReference type="InterPro" id="IPR003656">
    <property type="entry name" value="Znf_BED"/>
</dbReference>
<dbReference type="Proteomes" id="UP001153269">
    <property type="component" value="Unassembled WGS sequence"/>
</dbReference>
<keyword evidence="1" id="KW-0479">Metal-binding</keyword>
<evidence type="ECO:0000256" key="1">
    <source>
        <dbReference type="ARBA" id="ARBA00022723"/>
    </source>
</evidence>
<evidence type="ECO:0000313" key="7">
    <source>
        <dbReference type="Proteomes" id="UP001153269"/>
    </source>
</evidence>
<proteinExistence type="predicted"/>
<dbReference type="Pfam" id="PF02892">
    <property type="entry name" value="zf-BED"/>
    <property type="match status" value="1"/>
</dbReference>
<evidence type="ECO:0000259" key="5">
    <source>
        <dbReference type="PROSITE" id="PS50808"/>
    </source>
</evidence>
<evidence type="ECO:0000256" key="3">
    <source>
        <dbReference type="ARBA" id="ARBA00022833"/>
    </source>
</evidence>
<dbReference type="PROSITE" id="PS50808">
    <property type="entry name" value="ZF_BED"/>
    <property type="match status" value="1"/>
</dbReference>
<dbReference type="GO" id="GO:0003677">
    <property type="term" value="F:DNA binding"/>
    <property type="evidence" value="ECO:0007669"/>
    <property type="project" value="InterPro"/>
</dbReference>
<name>A0A9N7VJC0_PLEPL</name>
<dbReference type="InterPro" id="IPR036236">
    <property type="entry name" value="Znf_C2H2_sf"/>
</dbReference>
<sequence>MYSISRGKRKRNNSVGVCWLPSAGIVEKKGNATSGVWTWFGYGKNDEEQTKPVCKICRGSVPARTGNTTNLFNHLRRHHPSDYTESLTLRAQVCTTPNKEIGKTTTSPVSIAKHR</sequence>
<feature type="domain" description="BED-type" evidence="5">
    <location>
        <begin position="31"/>
        <end position="86"/>
    </location>
</feature>
<evidence type="ECO:0000313" key="6">
    <source>
        <dbReference type="EMBL" id="CAB1450755.1"/>
    </source>
</evidence>
<gene>
    <name evidence="6" type="ORF">PLEPLA_LOCUS38447</name>
</gene>
<dbReference type="SUPFAM" id="SSF57667">
    <property type="entry name" value="beta-beta-alpha zinc fingers"/>
    <property type="match status" value="1"/>
</dbReference>
<accession>A0A9N7VJC0</accession>
<reference evidence="6" key="1">
    <citation type="submission" date="2020-03" db="EMBL/GenBank/DDBJ databases">
        <authorList>
            <person name="Weist P."/>
        </authorList>
    </citation>
    <scope>NUCLEOTIDE SEQUENCE</scope>
</reference>
<dbReference type="SMART" id="SM00614">
    <property type="entry name" value="ZnF_BED"/>
    <property type="match status" value="1"/>
</dbReference>
<dbReference type="GO" id="GO:0008270">
    <property type="term" value="F:zinc ion binding"/>
    <property type="evidence" value="ECO:0007669"/>
    <property type="project" value="UniProtKB-KW"/>
</dbReference>
<comment type="caution">
    <text evidence="6">The sequence shown here is derived from an EMBL/GenBank/DDBJ whole genome shotgun (WGS) entry which is preliminary data.</text>
</comment>
<keyword evidence="7" id="KW-1185">Reference proteome</keyword>
<keyword evidence="2 4" id="KW-0863">Zinc-finger</keyword>
<protein>
    <recommendedName>
        <fullName evidence="5">BED-type domain-containing protein</fullName>
    </recommendedName>
</protein>
<dbReference type="AlphaFoldDB" id="A0A9N7VJC0"/>
<keyword evidence="3" id="KW-0862">Zinc</keyword>
<dbReference type="EMBL" id="CADEAL010004066">
    <property type="protein sequence ID" value="CAB1450755.1"/>
    <property type="molecule type" value="Genomic_DNA"/>
</dbReference>
<organism evidence="6 7">
    <name type="scientific">Pleuronectes platessa</name>
    <name type="common">European plaice</name>
    <dbReference type="NCBI Taxonomy" id="8262"/>
    <lineage>
        <taxon>Eukaryota</taxon>
        <taxon>Metazoa</taxon>
        <taxon>Chordata</taxon>
        <taxon>Craniata</taxon>
        <taxon>Vertebrata</taxon>
        <taxon>Euteleostomi</taxon>
        <taxon>Actinopterygii</taxon>
        <taxon>Neopterygii</taxon>
        <taxon>Teleostei</taxon>
        <taxon>Neoteleostei</taxon>
        <taxon>Acanthomorphata</taxon>
        <taxon>Carangaria</taxon>
        <taxon>Pleuronectiformes</taxon>
        <taxon>Pleuronectoidei</taxon>
        <taxon>Pleuronectidae</taxon>
        <taxon>Pleuronectes</taxon>
    </lineage>
</organism>
<evidence type="ECO:0000256" key="4">
    <source>
        <dbReference type="PROSITE-ProRule" id="PRU00027"/>
    </source>
</evidence>